<sequence length="189" mass="20715">MSSSQKSVPQRHESDNPARSTMDGGEAESRPSRVQPSLRVVQRRAQPIPGRPEEANIDSKFSYSSTVLKNNHPHTHCLPCNAESPPPVGAWLPCPSHPFPCLPASITEDKNGPRNSPGKGHGPIYQRPFFPGKAMLIPMLIPMLIGRRAMRPGRRVEACGGMRVMRGQCGGERSHSRPLHVGVLIFSTF</sequence>
<dbReference type="EMBL" id="CAJPEV010000003">
    <property type="protein sequence ID" value="CAG0878522.1"/>
    <property type="molecule type" value="Genomic_DNA"/>
</dbReference>
<dbReference type="AlphaFoldDB" id="A0A7R8X3A8"/>
<evidence type="ECO:0000313" key="2">
    <source>
        <dbReference type="EMBL" id="CAD7240008.1"/>
    </source>
</evidence>
<evidence type="ECO:0000256" key="1">
    <source>
        <dbReference type="SAM" id="MobiDB-lite"/>
    </source>
</evidence>
<organism evidence="2">
    <name type="scientific">Darwinula stevensoni</name>
    <dbReference type="NCBI Taxonomy" id="69355"/>
    <lineage>
        <taxon>Eukaryota</taxon>
        <taxon>Metazoa</taxon>
        <taxon>Ecdysozoa</taxon>
        <taxon>Arthropoda</taxon>
        <taxon>Crustacea</taxon>
        <taxon>Oligostraca</taxon>
        <taxon>Ostracoda</taxon>
        <taxon>Podocopa</taxon>
        <taxon>Podocopida</taxon>
        <taxon>Darwinulocopina</taxon>
        <taxon>Darwinuloidea</taxon>
        <taxon>Darwinulidae</taxon>
        <taxon>Darwinula</taxon>
    </lineage>
</organism>
<reference evidence="2" key="1">
    <citation type="submission" date="2020-11" db="EMBL/GenBank/DDBJ databases">
        <authorList>
            <person name="Tran Van P."/>
        </authorList>
    </citation>
    <scope>NUCLEOTIDE SEQUENCE</scope>
</reference>
<keyword evidence="3" id="KW-1185">Reference proteome</keyword>
<proteinExistence type="predicted"/>
<gene>
    <name evidence="2" type="ORF">DSTB1V02_LOCUS47</name>
</gene>
<dbReference type="EMBL" id="LR899520">
    <property type="protein sequence ID" value="CAD7240008.1"/>
    <property type="molecule type" value="Genomic_DNA"/>
</dbReference>
<feature type="region of interest" description="Disordered" evidence="1">
    <location>
        <begin position="1"/>
        <end position="58"/>
    </location>
</feature>
<name>A0A7R8X3A8_9CRUS</name>
<accession>A0A7R8X3A8</accession>
<evidence type="ECO:0000313" key="3">
    <source>
        <dbReference type="Proteomes" id="UP000677054"/>
    </source>
</evidence>
<protein>
    <submittedName>
        <fullName evidence="2">Uncharacterized protein</fullName>
    </submittedName>
</protein>
<dbReference type="Proteomes" id="UP000677054">
    <property type="component" value="Unassembled WGS sequence"/>
</dbReference>